<gene>
    <name evidence="2" type="ORF">FVD38_20825</name>
</gene>
<name>A0A5C7G1F5_9BURK</name>
<dbReference type="EMBL" id="VPFD01000026">
    <property type="protein sequence ID" value="TXF97451.1"/>
    <property type="molecule type" value="Genomic_DNA"/>
</dbReference>
<dbReference type="Gene3D" id="1.10.10.1320">
    <property type="entry name" value="Anti-sigma factor, zinc-finger domain"/>
    <property type="match status" value="1"/>
</dbReference>
<organism evidence="2 3">
    <name type="scientific">Massilia arenae</name>
    <dbReference type="NCBI Taxonomy" id="2603288"/>
    <lineage>
        <taxon>Bacteria</taxon>
        <taxon>Pseudomonadati</taxon>
        <taxon>Pseudomonadota</taxon>
        <taxon>Betaproteobacteria</taxon>
        <taxon>Burkholderiales</taxon>
        <taxon>Oxalobacteraceae</taxon>
        <taxon>Telluria group</taxon>
        <taxon>Massilia</taxon>
    </lineage>
</organism>
<dbReference type="RefSeq" id="WP_147936554.1">
    <property type="nucleotide sequence ID" value="NZ_VPFD01000026.1"/>
</dbReference>
<evidence type="ECO:0000259" key="1">
    <source>
        <dbReference type="Pfam" id="PF13490"/>
    </source>
</evidence>
<comment type="caution">
    <text evidence="2">The sequence shown here is derived from an EMBL/GenBank/DDBJ whole genome shotgun (WGS) entry which is preliminary data.</text>
</comment>
<reference evidence="2 3" key="1">
    <citation type="submission" date="2019-08" db="EMBL/GenBank/DDBJ databases">
        <title>Massilia golmudensis sp. nov., isolated from sand in the Qinghai-Tibetan Plateau.</title>
        <authorList>
            <person name="Zhang B."/>
        </authorList>
    </citation>
    <scope>NUCLEOTIDE SEQUENCE [LARGE SCALE GENOMIC DNA]</scope>
    <source>
        <strain evidence="2 3">GEM5</strain>
    </source>
</reference>
<dbReference type="Proteomes" id="UP000321413">
    <property type="component" value="Unassembled WGS sequence"/>
</dbReference>
<feature type="domain" description="Putative zinc-finger" evidence="1">
    <location>
        <begin position="15"/>
        <end position="49"/>
    </location>
</feature>
<protein>
    <submittedName>
        <fullName evidence="2">Zf-HC2 domain-containing protein</fullName>
    </submittedName>
</protein>
<dbReference type="Pfam" id="PF13490">
    <property type="entry name" value="zf-HC2"/>
    <property type="match status" value="1"/>
</dbReference>
<dbReference type="InterPro" id="IPR027383">
    <property type="entry name" value="Znf_put"/>
</dbReference>
<accession>A0A5C7G1F5</accession>
<dbReference type="InterPro" id="IPR041916">
    <property type="entry name" value="Anti_sigma_zinc_sf"/>
</dbReference>
<evidence type="ECO:0000313" key="2">
    <source>
        <dbReference type="EMBL" id="TXF97451.1"/>
    </source>
</evidence>
<keyword evidence="3" id="KW-1185">Reference proteome</keyword>
<evidence type="ECO:0000313" key="3">
    <source>
        <dbReference type="Proteomes" id="UP000321413"/>
    </source>
</evidence>
<dbReference type="AlphaFoldDB" id="A0A5C7G1F5"/>
<sequence>MTDNITTDTTPAITCRDTTWLVSSARDQPLTPQQARQLAAHLAGCAACQVASRQFAQLFAQLDTLLARDAAPDDA</sequence>
<proteinExistence type="predicted"/>